<dbReference type="AlphaFoldDB" id="A0A9P8VIB2"/>
<comment type="caution">
    <text evidence="3">The sequence shown here is derived from an EMBL/GenBank/DDBJ whole genome shotgun (WGS) entry which is preliminary data.</text>
</comment>
<feature type="region of interest" description="Disordered" evidence="1">
    <location>
        <begin position="49"/>
        <end position="124"/>
    </location>
</feature>
<feature type="compositionally biased region" description="Basic and acidic residues" evidence="1">
    <location>
        <begin position="98"/>
        <end position="108"/>
    </location>
</feature>
<dbReference type="Proteomes" id="UP000770015">
    <property type="component" value="Unassembled WGS sequence"/>
</dbReference>
<proteinExistence type="predicted"/>
<feature type="chain" id="PRO_5040246316" evidence="2">
    <location>
        <begin position="21"/>
        <end position="598"/>
    </location>
</feature>
<evidence type="ECO:0000313" key="3">
    <source>
        <dbReference type="EMBL" id="KAH6693616.1"/>
    </source>
</evidence>
<reference evidence="3" key="1">
    <citation type="journal article" date="2021" name="Nat. Commun.">
        <title>Genetic determinants of endophytism in the Arabidopsis root mycobiome.</title>
        <authorList>
            <person name="Mesny F."/>
            <person name="Miyauchi S."/>
            <person name="Thiergart T."/>
            <person name="Pickel B."/>
            <person name="Atanasova L."/>
            <person name="Karlsson M."/>
            <person name="Huettel B."/>
            <person name="Barry K.W."/>
            <person name="Haridas S."/>
            <person name="Chen C."/>
            <person name="Bauer D."/>
            <person name="Andreopoulos W."/>
            <person name="Pangilinan J."/>
            <person name="LaButti K."/>
            <person name="Riley R."/>
            <person name="Lipzen A."/>
            <person name="Clum A."/>
            <person name="Drula E."/>
            <person name="Henrissat B."/>
            <person name="Kohler A."/>
            <person name="Grigoriev I.V."/>
            <person name="Martin F.M."/>
            <person name="Hacquard S."/>
        </authorList>
    </citation>
    <scope>NUCLEOTIDE SEQUENCE</scope>
    <source>
        <strain evidence="3">MPI-SDFR-AT-0117</strain>
    </source>
</reference>
<evidence type="ECO:0000256" key="1">
    <source>
        <dbReference type="SAM" id="MobiDB-lite"/>
    </source>
</evidence>
<gene>
    <name evidence="3" type="ORF">F5X68DRAFT_228025</name>
</gene>
<keyword evidence="4" id="KW-1185">Reference proteome</keyword>
<protein>
    <submittedName>
        <fullName evidence="3">Uncharacterized protein</fullName>
    </submittedName>
</protein>
<organism evidence="3 4">
    <name type="scientific">Plectosphaerella plurivora</name>
    <dbReference type="NCBI Taxonomy" id="936078"/>
    <lineage>
        <taxon>Eukaryota</taxon>
        <taxon>Fungi</taxon>
        <taxon>Dikarya</taxon>
        <taxon>Ascomycota</taxon>
        <taxon>Pezizomycotina</taxon>
        <taxon>Sordariomycetes</taxon>
        <taxon>Hypocreomycetidae</taxon>
        <taxon>Glomerellales</taxon>
        <taxon>Plectosphaerellaceae</taxon>
        <taxon>Plectosphaerella</taxon>
    </lineage>
</organism>
<evidence type="ECO:0000313" key="4">
    <source>
        <dbReference type="Proteomes" id="UP000770015"/>
    </source>
</evidence>
<feature type="signal peptide" evidence="2">
    <location>
        <begin position="1"/>
        <end position="20"/>
    </location>
</feature>
<sequence length="598" mass="66357">MKFDAAFVLSFLIGIPGARPAPLADVLVRADTDTPLATRYIKMAITAFPQVDKTHPEPPSPSEDGGKSEANSKTEQLVVIKEKTVYSKPNGSPNPDTLVRREDNDARSSRGCIIPYPTSDQPETELEANSDLLALVQTLKRIDGEIIEQKGEPRRRGLETAFDGHLAASNDSLTDGAVLQRRIISSFPLTILFNLFKKFEKKQEKRKVQQDGPLINDKDLADIKQLILEIAANHFPESLEEVSQLLLSGNDNSADGLLTSRDDSELDGFIINKPSIFTVALIECVECYIEKLSSTESTAEQQRRPLRRSESPTEANQTELEQLLGDILEDHLPEDQNGLSKLLPRDVDGQVAKLDNAIERRNPVLVVLGVVLSWTAFWAVLIPVTSTKEPAKTLPGFRRDLEVNPLGGVEPVFDANFTHLVLESLENTSQEEIDRLLNLTVYDSGNMRPALNHDLTLLLESLKNMSLADTEKLLDPAAYGVNDSTADAVIQREEFNFSLPVIELSGFVAWITMEYAKKNPVMTQRRDLALFGGQGEQARGRLMSEVEPLLLSLGELSPEELDELIKRLPNNFSAEDRAVIEDFIFKTAHDALDRKGSE</sequence>
<keyword evidence="2" id="KW-0732">Signal</keyword>
<accession>A0A9P8VIB2</accession>
<name>A0A9P8VIB2_9PEZI</name>
<evidence type="ECO:0000256" key="2">
    <source>
        <dbReference type="SAM" id="SignalP"/>
    </source>
</evidence>
<dbReference type="EMBL" id="JAGSXJ010000003">
    <property type="protein sequence ID" value="KAH6693616.1"/>
    <property type="molecule type" value="Genomic_DNA"/>
</dbReference>